<dbReference type="Proteomes" id="UP000049472">
    <property type="component" value="Unassembled WGS sequence"/>
</dbReference>
<dbReference type="RefSeq" id="WP_055062749.1">
    <property type="nucleotide sequence ID" value="NZ_CVRQ01000058.1"/>
</dbReference>
<organism evidence="1 2">
    <name type="scientific">Agathobacter rectalis</name>
    <dbReference type="NCBI Taxonomy" id="39491"/>
    <lineage>
        <taxon>Bacteria</taxon>
        <taxon>Bacillati</taxon>
        <taxon>Bacillota</taxon>
        <taxon>Clostridia</taxon>
        <taxon>Lachnospirales</taxon>
        <taxon>Lachnospiraceae</taxon>
        <taxon>Agathobacter</taxon>
    </lineage>
</organism>
<protein>
    <submittedName>
        <fullName evidence="1">Uncharacterized protein</fullName>
    </submittedName>
</protein>
<keyword evidence="2" id="KW-1185">Reference proteome</keyword>
<accession>A0A0M6WZJ6</accession>
<gene>
    <name evidence="1" type="ORF">T1815_00811</name>
</gene>
<sequence>MSYREYFDIDPEYFPQVDKKIIEEQPDLWKKFYPHPTFIKLLKSMVDVLSRKQKLSVWVDGAYGTGKSHAVLTLKKLIEASDEETNAYFERYNLDNFLCQKLIAQKNEGKILVCHRYGSSDIQSDTDLVVAIQEGVEKALADAGIENVASTSLKNSLIRYFEDEENKQSFDIYAKGKYQTVLNGDTADSILEKLRNFKEEALNTLVKKVFKVPVVKGSFSMTTGELCDWIREIIEKNNLKELVFIWDEFSEYFENNMHHLTGFQQVAELAATAPFCLLIVTHKAEGYFSDGDPDKRKILDRFVSPIHISLPENIAFELMHEALKVTDDVDKAAKWEKHRKSLEDRTMQSRSAVSKKIGLTDKDLSNVLPIHPYAALILQHISIYYTSTARSMFNFIKNDEGEDVKAFQWFIDRYDFSSQNPFVTIDMLWNFFYETGSQKLADGIREVLSCYTQKMDKELMEDEKRVLKVILLLQAISERMSGNRDIFLPNNKNLTLAFEGTDLEFTAQNIAKKLLNDHVVTRTPLTGDVFSYCCKNMGPSVDPGPFIAQAKGKSTKDMSFMAGSNLRTTIEFTGALKLRYSLAYATLSDFDSEIKKANNPSATNNKLYAVATIGRDSAESGALKKKIENFFVNNPESNAIVIDSSTCVLGEGEYNEFVENYAMSLAIGNSDLDQRKTYEGYAIEVLSNWAKRIKCGDFYVYSRYATNGERVANIQDLFIYLLDIDKFHYPQCLEGAYTSVLNTMYDANSLGNGATCGINEETKGTFRSGNEATKLENALKGAWKVPEYWNNSHSYIADLKKTVDEFINETFNKSDRISIASIYEMLKAEPYGFMPCNLTAFILGFILKEYTKGVYSYSDNLTTVPLDAEKLASMISEIIKQDNTPEKRYKDKFIVTLTEEERAFNKATSVAFDIPEMYCVSVTETRSRIREQMKGFSFPIWVIKYVLDDKTFKTDKDVVSKLIDNYCGIANNKNMEGEKSDNDIALTIGKLCLDNEGVVDDLKSILTKDNCKSGMLEYLKLYDGGKLPAVAEKINDGGQYINQLQYKFSSDAANWVWNTDTVNAKIDELICEYEIIEISNGVLSKNATYMEAIRAWVDKIGQIRLAYSMIKNELGDSKAFYEMLYNLYKQRNLLDSQKKPFLDLLRENIENFKYFMGSQSSLFIKACSFYLDDLSEEDVKSILDDDTYGFGGSYLLERDKYTGKVQKAVDLYKNAQLYTQLKKKWNDLTDTDSPYMWSNKYHMPILAMVPDDEVATARKVFGAINSKTKDENTITTALDYLDKMTYVQKLNNKEDRDKAFRDVFLEEFSELFDDVDEVRTYLQNHISDSPYHWLGNKAVTAKIKTMANAKYNESGYGKAKKVIDEMPAEQVKEYLKKMIEDNFVVGLEIIKKQK</sequence>
<name>A0A0M6WZJ6_9FIRM</name>
<evidence type="ECO:0000313" key="2">
    <source>
        <dbReference type="Proteomes" id="UP000049472"/>
    </source>
</evidence>
<evidence type="ECO:0000313" key="1">
    <source>
        <dbReference type="EMBL" id="CRL42117.1"/>
    </source>
</evidence>
<dbReference type="EMBL" id="CVRQ01000058">
    <property type="protein sequence ID" value="CRL42117.1"/>
    <property type="molecule type" value="Genomic_DNA"/>
</dbReference>
<proteinExistence type="predicted"/>
<reference evidence="2" key="1">
    <citation type="submission" date="2015-05" db="EMBL/GenBank/DDBJ databases">
        <authorList>
            <consortium name="Pathogen Informatics"/>
        </authorList>
    </citation>
    <scope>NUCLEOTIDE SEQUENCE [LARGE SCALE GENOMIC DNA]</scope>
    <source>
        <strain evidence="2">T1-815</strain>
    </source>
</reference>